<proteinExistence type="inferred from homology"/>
<evidence type="ECO:0000313" key="4">
    <source>
        <dbReference type="Proteomes" id="UP000306855"/>
    </source>
</evidence>
<evidence type="ECO:0000313" key="3">
    <source>
        <dbReference type="EMBL" id="TGY51557.1"/>
    </source>
</evidence>
<dbReference type="Pfam" id="PF01446">
    <property type="entry name" value="Rep_1"/>
    <property type="match status" value="1"/>
</dbReference>
<evidence type="ECO:0000256" key="2">
    <source>
        <dbReference type="ARBA" id="ARBA00022705"/>
    </source>
</evidence>
<dbReference type="EMBL" id="SRYK01000115">
    <property type="protein sequence ID" value="TGY51557.1"/>
    <property type="molecule type" value="Genomic_DNA"/>
</dbReference>
<organism evidence="3 4">
    <name type="scientific">Ligilactobacillus murinus</name>
    <dbReference type="NCBI Taxonomy" id="1622"/>
    <lineage>
        <taxon>Bacteria</taxon>
        <taxon>Bacillati</taxon>
        <taxon>Bacillota</taxon>
        <taxon>Bacilli</taxon>
        <taxon>Lactobacillales</taxon>
        <taxon>Lactobacillaceae</taxon>
        <taxon>Ligilactobacillus</taxon>
    </lineage>
</organism>
<sequence>MDLKQAKTYLAQKNNDVREEKVEYKTGQVLDDRNRAGKKRPWQKKKLENIRYAEYLKILEFKKEFKVKECAEVLNYQIDESGQAKLYQVYFCKSRLCPLCNWRRAIKSSKQLEMILTNAVLDYPQAQFLFLTLTTKNVFGKENLKVELAKMGRAVAKLMQYKKVKKNVLGYVRSTEITVSKDGSYNQHMHVLVMVKASFFNDKENYITQKEWRSLWQKAMKLDYDPRVFVEKVSDKSGKGSLTSAAFETAKYQAKSADYLTSDDAKNLKIIDDFEYALRGTRQISYAGVLKEIHKKLHLDDAEKGDLVHADGKLEDEKQVVRIAVAKFDYIRKNYFWT</sequence>
<protein>
    <submittedName>
        <fullName evidence="3">Protein rep</fullName>
    </submittedName>
</protein>
<gene>
    <name evidence="3" type="ORF">E5340_11395</name>
</gene>
<dbReference type="RefSeq" id="WP_135942527.1">
    <property type="nucleotide sequence ID" value="NZ_CP140608.1"/>
</dbReference>
<dbReference type="GO" id="GO:0003677">
    <property type="term" value="F:DNA binding"/>
    <property type="evidence" value="ECO:0007669"/>
    <property type="project" value="InterPro"/>
</dbReference>
<dbReference type="Proteomes" id="UP000306855">
    <property type="component" value="Unassembled WGS sequence"/>
</dbReference>
<evidence type="ECO:0000256" key="1">
    <source>
        <dbReference type="ARBA" id="ARBA00008909"/>
    </source>
</evidence>
<accession>A0A4S2E808</accession>
<comment type="similarity">
    <text evidence="1">Belongs to the Gram-positive plasmids replication protein type 1 family.</text>
</comment>
<dbReference type="InterPro" id="IPR000989">
    <property type="entry name" value="Rep"/>
</dbReference>
<comment type="caution">
    <text evidence="3">The sequence shown here is derived from an EMBL/GenBank/DDBJ whole genome shotgun (WGS) entry which is preliminary data.</text>
</comment>
<dbReference type="AlphaFoldDB" id="A0A4S2E808"/>
<dbReference type="GO" id="GO:0006260">
    <property type="term" value="P:DNA replication"/>
    <property type="evidence" value="ECO:0007669"/>
    <property type="project" value="UniProtKB-KW"/>
</dbReference>
<reference evidence="3 4" key="1">
    <citation type="submission" date="2019-04" db="EMBL/GenBank/DDBJ databases">
        <title>Microbes associate with the intestines of laboratory mice.</title>
        <authorList>
            <person name="Navarre W."/>
            <person name="Wong E."/>
            <person name="Huang K."/>
            <person name="Tropini C."/>
            <person name="Ng K."/>
            <person name="Yu B."/>
        </authorList>
    </citation>
    <scope>NUCLEOTIDE SEQUENCE [LARGE SCALE GENOMIC DNA]</scope>
    <source>
        <strain evidence="3 4">NM26_J9</strain>
    </source>
</reference>
<keyword evidence="2" id="KW-0235">DNA replication</keyword>
<name>A0A4S2E808_9LACO</name>